<organism evidence="13 14">
    <name type="scientific">Methylobacterium terrae</name>
    <dbReference type="NCBI Taxonomy" id="2202827"/>
    <lineage>
        <taxon>Bacteria</taxon>
        <taxon>Pseudomonadati</taxon>
        <taxon>Pseudomonadota</taxon>
        <taxon>Alphaproteobacteria</taxon>
        <taxon>Hyphomicrobiales</taxon>
        <taxon>Methylobacteriaceae</taxon>
        <taxon>Methylobacterium</taxon>
    </lineage>
</organism>
<dbReference type="KEGG" id="mtea:DK419_26965"/>
<evidence type="ECO:0000259" key="11">
    <source>
        <dbReference type="PROSITE" id="PS51192"/>
    </source>
</evidence>
<protein>
    <recommendedName>
        <fullName evidence="9">Transcription-repair-coupling factor</fullName>
        <shortName evidence="9">TRCF</shortName>
        <ecNumber evidence="9">3.6.4.-</ecNumber>
    </recommendedName>
</protein>
<evidence type="ECO:0000256" key="10">
    <source>
        <dbReference type="SAM" id="MobiDB-lite"/>
    </source>
</evidence>
<feature type="region of interest" description="Disordered" evidence="10">
    <location>
        <begin position="1"/>
        <end position="21"/>
    </location>
</feature>
<dbReference type="CDD" id="cd17991">
    <property type="entry name" value="DEXHc_TRCF"/>
    <property type="match status" value="1"/>
</dbReference>
<name>A0A2U8WVQ1_9HYPH</name>
<feature type="domain" description="Helicase ATP-binding" evidence="11">
    <location>
        <begin position="665"/>
        <end position="826"/>
    </location>
</feature>
<dbReference type="Proteomes" id="UP000245444">
    <property type="component" value="Chromosome"/>
</dbReference>
<evidence type="ECO:0000256" key="5">
    <source>
        <dbReference type="ARBA" id="ARBA00022806"/>
    </source>
</evidence>
<accession>A0A2U8WVQ1</accession>
<dbReference type="PROSITE" id="PS51192">
    <property type="entry name" value="HELICASE_ATP_BIND_1"/>
    <property type="match status" value="1"/>
</dbReference>
<dbReference type="Gene3D" id="3.40.50.11180">
    <property type="match status" value="1"/>
</dbReference>
<dbReference type="InterPro" id="IPR014001">
    <property type="entry name" value="Helicase_ATP-bd"/>
</dbReference>
<gene>
    <name evidence="9 13" type="primary">mfd</name>
    <name evidence="13" type="ORF">DK419_26965</name>
</gene>
<dbReference type="SUPFAM" id="SSF141259">
    <property type="entry name" value="CarD-like"/>
    <property type="match status" value="1"/>
</dbReference>
<dbReference type="SUPFAM" id="SSF143517">
    <property type="entry name" value="TRCF domain-like"/>
    <property type="match status" value="1"/>
</dbReference>
<dbReference type="Gene3D" id="3.90.1150.50">
    <property type="entry name" value="Transcription-repair-coupling factor, D7 domain"/>
    <property type="match status" value="1"/>
</dbReference>
<evidence type="ECO:0000256" key="2">
    <source>
        <dbReference type="ARBA" id="ARBA00022741"/>
    </source>
</evidence>
<dbReference type="Gene3D" id="2.40.10.170">
    <property type="match status" value="1"/>
</dbReference>
<dbReference type="Pfam" id="PF00270">
    <property type="entry name" value="DEAD"/>
    <property type="match status" value="1"/>
</dbReference>
<dbReference type="Gene3D" id="3.40.50.300">
    <property type="entry name" value="P-loop containing nucleotide triphosphate hydrolases"/>
    <property type="match status" value="2"/>
</dbReference>
<dbReference type="SMART" id="SM00490">
    <property type="entry name" value="HELICc"/>
    <property type="match status" value="1"/>
</dbReference>
<dbReference type="InterPro" id="IPR001650">
    <property type="entry name" value="Helicase_C-like"/>
</dbReference>
<dbReference type="EC" id="3.6.4.-" evidence="9"/>
<dbReference type="EMBL" id="CP029553">
    <property type="protein sequence ID" value="AWN49530.1"/>
    <property type="molecule type" value="Genomic_DNA"/>
</dbReference>
<keyword evidence="6 9" id="KW-0067">ATP-binding</keyword>
<sequence>MAKPAPKPPAPPATPKKPPAARFALPKSAALTRAVEALKAGDSATLARVPDGFDALVVADLARALAQVSEGPAVLVHVARDGTRSAAFASALSFVAPEIEVMSVPAWDCQPYDRISPNAGIAAQRMTALSRLSRTRSSAEKPRILATTVNALVQRVPPKSRIAVETFSAAPGNALDTDQIVAWLEANGFLRTGTVRDTGEYAVRGGIIDLSPPGLANPVRLDFFGDTLESIRAFDPETQRTIGQLRSLDLVPMSEVQLTTETIRRFRQGYVTTFGAATRDDRLYETISEGRRYAGLEHWMPLFYDHLDTLFDYVAGVPLVLDHQVDDAVAERLSQVQEYYDARCEALKERQSGTAPYKPLKPDALYLSPNEWAKRIESATVARLAPFDVPEVSGRKLIDCEGAPGRDFAPERAQEGVNVFDAAVGHVRDLQGAGHHVVLAAWSEGSRDRLCGVLTEHGLPKPKSITRLSDILAMRRGQDIGVAVWGLEGGFSAGQLAVVAEGDILGDRLVRPKRKAKRPQDVILEVQALAPGDLVVHADHGIGRFVGLKTVTAAGAPHDCLEIQYSGGLLLLPVENIELLTRYGSEDADVALDKLGGGAWQARKAKLKRRIMEMAGALIKVAAERFLKSAPRMAPPEGTYGEFAARFPYEETEDQEAAIAATLGDLTSGRPMDRLVCGDVGFGKTEVALRAAFVTALSGKQVAVVVPTTLLARQHARTFEARFKGLPVNVAQASRFVGNADLKKVREGLADGSVDIVVGTHALLAKNIVFKDLGLIIIDEEQHFGVAHKERLKALKSEVHVLTLSATPIPRTLQLAMTGVRELSIIATPPVDRLAVRTFVMPFDPLSIREALLRERYRGGQAFYVVPRIEHLEEVKRFLDREVPEAKVAVAHGQMAAGQLEDVMTAFYEGQYDILLATTIVESGLDIPTANTLIVHRADMFGLAQLYQLRGRVGRSKARAYALFTTPEGKTLTVQAERRLSVLQSLDTLGAGFQLASHDLDIRGAGNLLGDEQSGHVKEVGYELYQQMLESAVAALKSGNALPTDEQWSPTIALGAPVTMPEEYVSDLSVRLGLYRRLATLENDRELESFGAEMIDRFGPMPPEVEELLKIVTIKILCRETNVEKVEAGPKGIVMHFRDRAFANPAKLAGYIADQRSFAKVRPDMSVVFIRDLATVAERLKETTAILRDLVKLITRKKAA</sequence>
<evidence type="ECO:0000256" key="4">
    <source>
        <dbReference type="ARBA" id="ARBA00022801"/>
    </source>
</evidence>
<reference evidence="13 14" key="1">
    <citation type="submission" date="2018-05" db="EMBL/GenBank/DDBJ databases">
        <title>Complete Genome Sequence of Methylobacterium sp. 17Sr1-28.</title>
        <authorList>
            <person name="Srinivasan S."/>
        </authorList>
    </citation>
    <scope>NUCLEOTIDE SEQUENCE [LARGE SCALE GENOMIC DNA]</scope>
    <source>
        <strain evidence="13 14">17Sr1-28</strain>
    </source>
</reference>
<dbReference type="InterPro" id="IPR005118">
    <property type="entry name" value="TRCF_C"/>
</dbReference>
<keyword evidence="7 9" id="KW-0238">DNA-binding</keyword>
<dbReference type="Pfam" id="PF00271">
    <property type="entry name" value="Helicase_C"/>
    <property type="match status" value="1"/>
</dbReference>
<dbReference type="SMART" id="SM00982">
    <property type="entry name" value="TRCF"/>
    <property type="match status" value="1"/>
</dbReference>
<keyword evidence="2 9" id="KW-0547">Nucleotide-binding</keyword>
<comment type="similarity">
    <text evidence="9">In the N-terminal section; belongs to the UvrB family.</text>
</comment>
<keyword evidence="3 9" id="KW-0227">DNA damage</keyword>
<comment type="similarity">
    <text evidence="9">In the C-terminal section; belongs to the helicase family. RecG subfamily.</text>
</comment>
<dbReference type="PANTHER" id="PTHR47964:SF1">
    <property type="entry name" value="ATP-DEPENDENT DNA HELICASE HOMOLOG RECG, CHLOROPLASTIC"/>
    <property type="match status" value="1"/>
</dbReference>
<dbReference type="SMART" id="SM00487">
    <property type="entry name" value="DEXDc"/>
    <property type="match status" value="1"/>
</dbReference>
<evidence type="ECO:0000256" key="8">
    <source>
        <dbReference type="ARBA" id="ARBA00023204"/>
    </source>
</evidence>
<dbReference type="InterPro" id="IPR037235">
    <property type="entry name" value="TRCF-like_C_D7"/>
</dbReference>
<dbReference type="Pfam" id="PF17757">
    <property type="entry name" value="UvrB_inter"/>
    <property type="match status" value="1"/>
</dbReference>
<comment type="subcellular location">
    <subcellularLocation>
        <location evidence="9">Cytoplasm</location>
    </subcellularLocation>
</comment>
<evidence type="ECO:0000313" key="14">
    <source>
        <dbReference type="Proteomes" id="UP000245444"/>
    </source>
</evidence>
<dbReference type="GO" id="GO:0016787">
    <property type="term" value="F:hydrolase activity"/>
    <property type="evidence" value="ECO:0007669"/>
    <property type="project" value="UniProtKB-KW"/>
</dbReference>
<dbReference type="GO" id="GO:0005524">
    <property type="term" value="F:ATP binding"/>
    <property type="evidence" value="ECO:0007669"/>
    <property type="project" value="UniProtKB-UniRule"/>
</dbReference>
<dbReference type="Pfam" id="PF03461">
    <property type="entry name" value="TRCF"/>
    <property type="match status" value="1"/>
</dbReference>
<comment type="function">
    <text evidence="9">Couples transcription and DNA repair by recognizing RNA polymerase (RNAP) stalled at DNA lesions. Mediates ATP-dependent release of RNAP and its truncated transcript from the DNA, and recruitment of nucleotide excision repair machinery to the damaged site.</text>
</comment>
<proteinExistence type="inferred from homology"/>
<evidence type="ECO:0000313" key="13">
    <source>
        <dbReference type="EMBL" id="AWN49530.1"/>
    </source>
</evidence>
<dbReference type="PANTHER" id="PTHR47964">
    <property type="entry name" value="ATP-DEPENDENT DNA HELICASE HOMOLOG RECG, CHLOROPLASTIC"/>
    <property type="match status" value="1"/>
</dbReference>
<dbReference type="RefSeq" id="WP_109961797.1">
    <property type="nucleotide sequence ID" value="NZ_CP029553.1"/>
</dbReference>
<keyword evidence="14" id="KW-1185">Reference proteome</keyword>
<evidence type="ECO:0000256" key="6">
    <source>
        <dbReference type="ARBA" id="ARBA00022840"/>
    </source>
</evidence>
<evidence type="ECO:0000259" key="12">
    <source>
        <dbReference type="PROSITE" id="PS51194"/>
    </source>
</evidence>
<feature type="domain" description="Helicase C-terminal" evidence="12">
    <location>
        <begin position="847"/>
        <end position="1001"/>
    </location>
</feature>
<feature type="compositionally biased region" description="Pro residues" evidence="10">
    <location>
        <begin position="1"/>
        <end position="18"/>
    </location>
</feature>
<dbReference type="OrthoDB" id="9804325at2"/>
<dbReference type="InterPro" id="IPR003711">
    <property type="entry name" value="CarD-like/TRCF_RID"/>
</dbReference>
<dbReference type="GO" id="GO:0003684">
    <property type="term" value="F:damaged DNA binding"/>
    <property type="evidence" value="ECO:0007669"/>
    <property type="project" value="InterPro"/>
</dbReference>
<keyword evidence="4 9" id="KW-0378">Hydrolase</keyword>
<dbReference type="GO" id="GO:0006355">
    <property type="term" value="P:regulation of DNA-templated transcription"/>
    <property type="evidence" value="ECO:0007669"/>
    <property type="project" value="UniProtKB-UniRule"/>
</dbReference>
<keyword evidence="5" id="KW-0347">Helicase</keyword>
<dbReference type="SUPFAM" id="SSF52540">
    <property type="entry name" value="P-loop containing nucleoside triphosphate hydrolases"/>
    <property type="match status" value="4"/>
</dbReference>
<dbReference type="PROSITE" id="PS51194">
    <property type="entry name" value="HELICASE_CTER"/>
    <property type="match status" value="1"/>
</dbReference>
<dbReference type="SMART" id="SM01058">
    <property type="entry name" value="CarD_TRCF"/>
    <property type="match status" value="1"/>
</dbReference>
<dbReference type="GO" id="GO:0003678">
    <property type="term" value="F:DNA helicase activity"/>
    <property type="evidence" value="ECO:0007669"/>
    <property type="project" value="TreeGrafter"/>
</dbReference>
<dbReference type="InterPro" id="IPR004576">
    <property type="entry name" value="Mfd"/>
</dbReference>
<dbReference type="InterPro" id="IPR047112">
    <property type="entry name" value="RecG/Mfd"/>
</dbReference>
<dbReference type="InterPro" id="IPR011545">
    <property type="entry name" value="DEAD/DEAH_box_helicase_dom"/>
</dbReference>
<dbReference type="Gene3D" id="3.30.2060.10">
    <property type="entry name" value="Penicillin-binding protein 1b domain"/>
    <property type="match status" value="1"/>
</dbReference>
<dbReference type="InterPro" id="IPR036101">
    <property type="entry name" value="CarD-like/TRCF_RID_sf"/>
</dbReference>
<evidence type="ECO:0000256" key="7">
    <source>
        <dbReference type="ARBA" id="ARBA00023125"/>
    </source>
</evidence>
<dbReference type="GO" id="GO:0000716">
    <property type="term" value="P:transcription-coupled nucleotide-excision repair, DNA damage recognition"/>
    <property type="evidence" value="ECO:0007669"/>
    <property type="project" value="UniProtKB-UniRule"/>
</dbReference>
<evidence type="ECO:0000256" key="3">
    <source>
        <dbReference type="ARBA" id="ARBA00022763"/>
    </source>
</evidence>
<evidence type="ECO:0000256" key="1">
    <source>
        <dbReference type="ARBA" id="ARBA00022490"/>
    </source>
</evidence>
<dbReference type="InterPro" id="IPR027417">
    <property type="entry name" value="P-loop_NTPase"/>
</dbReference>
<keyword evidence="1 9" id="KW-0963">Cytoplasm</keyword>
<dbReference type="InterPro" id="IPR041471">
    <property type="entry name" value="UvrB_inter"/>
</dbReference>
<evidence type="ECO:0000256" key="9">
    <source>
        <dbReference type="HAMAP-Rule" id="MF_00969"/>
    </source>
</evidence>
<dbReference type="GO" id="GO:0005737">
    <property type="term" value="C:cytoplasm"/>
    <property type="evidence" value="ECO:0007669"/>
    <property type="project" value="UniProtKB-SubCell"/>
</dbReference>
<dbReference type="HAMAP" id="MF_00969">
    <property type="entry name" value="TRCF"/>
    <property type="match status" value="1"/>
</dbReference>
<dbReference type="NCBIfam" id="TIGR00580">
    <property type="entry name" value="mfd"/>
    <property type="match status" value="1"/>
</dbReference>
<dbReference type="AlphaFoldDB" id="A0A2U8WVQ1"/>
<dbReference type="Pfam" id="PF02559">
    <property type="entry name" value="CarD_TRCF_RID"/>
    <property type="match status" value="1"/>
</dbReference>
<keyword evidence="8 9" id="KW-0234">DNA repair</keyword>